<accession>A0A5D3KPW6</accession>
<keyword evidence="3 4" id="KW-0472">Membrane</keyword>
<feature type="transmembrane region" description="Helical" evidence="4">
    <location>
        <begin position="50"/>
        <end position="72"/>
    </location>
</feature>
<dbReference type="GO" id="GO:0022857">
    <property type="term" value="F:transmembrane transporter activity"/>
    <property type="evidence" value="ECO:0007669"/>
    <property type="project" value="InterPro"/>
</dbReference>
<feature type="transmembrane region" description="Helical" evidence="4">
    <location>
        <begin position="110"/>
        <end position="131"/>
    </location>
</feature>
<evidence type="ECO:0000259" key="5">
    <source>
        <dbReference type="PROSITE" id="PS50850"/>
    </source>
</evidence>
<dbReference type="OrthoDB" id="9812574at2"/>
<dbReference type="Pfam" id="PF07690">
    <property type="entry name" value="MFS_1"/>
    <property type="match status" value="1"/>
</dbReference>
<evidence type="ECO:0000256" key="1">
    <source>
        <dbReference type="ARBA" id="ARBA00022692"/>
    </source>
</evidence>
<dbReference type="SUPFAM" id="SSF103473">
    <property type="entry name" value="MFS general substrate transporter"/>
    <property type="match status" value="1"/>
</dbReference>
<evidence type="ECO:0000256" key="2">
    <source>
        <dbReference type="ARBA" id="ARBA00022989"/>
    </source>
</evidence>
<dbReference type="PROSITE" id="PS50850">
    <property type="entry name" value="MFS"/>
    <property type="match status" value="1"/>
</dbReference>
<feature type="domain" description="Major facilitator superfamily (MFS) profile" evidence="5">
    <location>
        <begin position="220"/>
        <end position="403"/>
    </location>
</feature>
<name>A0A5D3KPW6_9BRAD</name>
<dbReference type="InterPro" id="IPR020846">
    <property type="entry name" value="MFS_dom"/>
</dbReference>
<evidence type="ECO:0000256" key="3">
    <source>
        <dbReference type="ARBA" id="ARBA00023136"/>
    </source>
</evidence>
<dbReference type="RefSeq" id="WP_148770321.1">
    <property type="nucleotide sequence ID" value="NZ_VSSS01000002.1"/>
</dbReference>
<keyword evidence="2 4" id="KW-1133">Transmembrane helix</keyword>
<keyword evidence="7" id="KW-1185">Reference proteome</keyword>
<protein>
    <submittedName>
        <fullName evidence="6">MFS transporter</fullName>
    </submittedName>
</protein>
<keyword evidence="1 4" id="KW-0812">Transmembrane</keyword>
<feature type="transmembrane region" description="Helical" evidence="4">
    <location>
        <begin position="79"/>
        <end position="98"/>
    </location>
</feature>
<dbReference type="PANTHER" id="PTHR23539">
    <property type="entry name" value="MFS TRANSPORTER"/>
    <property type="match status" value="1"/>
</dbReference>
<dbReference type="AlphaFoldDB" id="A0A5D3KPW6"/>
<dbReference type="InterPro" id="IPR011701">
    <property type="entry name" value="MFS"/>
</dbReference>
<evidence type="ECO:0000313" key="7">
    <source>
        <dbReference type="Proteomes" id="UP000324758"/>
    </source>
</evidence>
<organism evidence="6 7">
    <name type="scientific">Bradyrhizobium rifense</name>
    <dbReference type="NCBI Taxonomy" id="515499"/>
    <lineage>
        <taxon>Bacteria</taxon>
        <taxon>Pseudomonadati</taxon>
        <taxon>Pseudomonadota</taxon>
        <taxon>Alphaproteobacteria</taxon>
        <taxon>Hyphomicrobiales</taxon>
        <taxon>Nitrobacteraceae</taxon>
        <taxon>Bradyrhizobium</taxon>
    </lineage>
</organism>
<feature type="transmembrane region" description="Helical" evidence="4">
    <location>
        <begin position="257"/>
        <end position="276"/>
    </location>
</feature>
<proteinExistence type="predicted"/>
<evidence type="ECO:0000313" key="6">
    <source>
        <dbReference type="EMBL" id="TYM00145.1"/>
    </source>
</evidence>
<feature type="transmembrane region" description="Helical" evidence="4">
    <location>
        <begin position="143"/>
        <end position="161"/>
    </location>
</feature>
<evidence type="ECO:0000256" key="4">
    <source>
        <dbReference type="SAM" id="Phobius"/>
    </source>
</evidence>
<dbReference type="InterPro" id="IPR036259">
    <property type="entry name" value="MFS_trans_sf"/>
</dbReference>
<reference evidence="6 7" key="1">
    <citation type="submission" date="2019-08" db="EMBL/GenBank/DDBJ databases">
        <title>Bradyrhizobium hipponensis sp. nov., a rhizobium isolated from a Lupinus angustifolius root nodule in Tunisia.</title>
        <authorList>
            <person name="Off K."/>
            <person name="Rejili M."/>
            <person name="Mars M."/>
            <person name="Brachmann A."/>
            <person name="Marin M."/>
        </authorList>
    </citation>
    <scope>NUCLEOTIDE SEQUENCE [LARGE SCALE GENOMIC DNA]</scope>
    <source>
        <strain evidence="6 7">CTAW71</strain>
    </source>
</reference>
<dbReference type="Proteomes" id="UP000324758">
    <property type="component" value="Unassembled WGS sequence"/>
</dbReference>
<dbReference type="EMBL" id="VSSS01000002">
    <property type="protein sequence ID" value="TYM00145.1"/>
    <property type="molecule type" value="Genomic_DNA"/>
</dbReference>
<feature type="transmembrane region" description="Helical" evidence="4">
    <location>
        <begin position="288"/>
        <end position="311"/>
    </location>
</feature>
<gene>
    <name evidence="6" type="ORF">FXB40_01160</name>
</gene>
<feature type="transmembrane region" description="Helical" evidence="4">
    <location>
        <begin position="377"/>
        <end position="400"/>
    </location>
</feature>
<comment type="caution">
    <text evidence="6">The sequence shown here is derived from an EMBL/GenBank/DDBJ whole genome shotgun (WGS) entry which is preliminary data.</text>
</comment>
<dbReference type="PANTHER" id="PTHR23539:SF1">
    <property type="entry name" value="MAJOR FACILITATOR SUPERFAMILY (MFS) PROFILE DOMAIN-CONTAINING PROTEIN"/>
    <property type="match status" value="1"/>
</dbReference>
<feature type="transmembrane region" description="Helical" evidence="4">
    <location>
        <begin position="221"/>
        <end position="245"/>
    </location>
</feature>
<dbReference type="Gene3D" id="1.20.1250.20">
    <property type="entry name" value="MFS general substrate transporter like domains"/>
    <property type="match status" value="2"/>
</dbReference>
<feature type="transmembrane region" description="Helical" evidence="4">
    <location>
        <begin position="167"/>
        <end position="189"/>
    </location>
</feature>
<sequence>MTRRKEPKQAAASLLWPLLALNFFMADMQSGIGPFVGVFLQSHGWTTGLIGTALTIGNVAGMLITTPVGGFIDTTDHKRAWVIVPGVAVVMASAIILVSQQFWAVALSQIATSVAGAAIVPAVTGITLGMVKQRGFNRQNGRNQAFNHAGNMIGAAASGYLGWRYGYVAVFLLAAVFGLMTIASVLLIPADTIDHRAARGKEDDPESQPSGFSVLVKHKPLLVLALALALFHLGNAAIVPLYGLAAVADGLMNGPGVVAATIVVAQGVMIVTSIVGMHAAERRNFWPVLLVSFLALPIRGVLAVFLSGWWGVLPVQILDGIGAGLQSVAVPGIVARTLNGTGRVNLGQGAVITIQGMGASFSPALGGWIAQWVGYQLAFLILGGFGLLSIALWISLRAVVNKY</sequence>